<dbReference type="Proteomes" id="UP000596035">
    <property type="component" value="Chromosome"/>
</dbReference>
<dbReference type="Pfam" id="PF07374">
    <property type="entry name" value="DUF1492"/>
    <property type="match status" value="1"/>
</dbReference>
<evidence type="ECO:0000313" key="5">
    <source>
        <dbReference type="Proteomes" id="UP000596035"/>
    </source>
</evidence>
<accession>A0A1Z2XU05</accession>
<evidence type="ECO:0000313" key="4">
    <source>
        <dbReference type="Proteomes" id="UP000196710"/>
    </source>
</evidence>
<reference evidence="2" key="1">
    <citation type="journal article" date="2017" name="Genome Announc.">
        <title>High-Quality Whole-Genome Sequences of the Oligo-Mouse-Microbiota Bacterial Community.</title>
        <authorList>
            <person name="Garzetti D."/>
            <person name="Brugiroux S."/>
            <person name="Bunk B."/>
            <person name="Pukall R."/>
            <person name="McCoy K.D."/>
            <person name="Macpherson A.J."/>
            <person name="Stecher B."/>
        </authorList>
    </citation>
    <scope>NUCLEOTIDE SEQUENCE</scope>
    <source>
        <strain evidence="2">KB18</strain>
    </source>
</reference>
<evidence type="ECO:0000313" key="3">
    <source>
        <dbReference type="EMBL" id="QQR31139.1"/>
    </source>
</evidence>
<keyword evidence="4" id="KW-1185">Reference proteome</keyword>
<reference evidence="3 5" key="3">
    <citation type="submission" date="2020-11" db="EMBL/GenBank/DDBJ databases">
        <title>Closed and high quality bacterial genomes of the OMM12 community.</title>
        <authorList>
            <person name="Marbouty M."/>
            <person name="Lamy-Besnier Q."/>
            <person name="Debarbieux L."/>
            <person name="Koszul R."/>
        </authorList>
    </citation>
    <scope>NUCLEOTIDE SEQUENCE [LARGE SCALE GENOMIC DNA]</scope>
    <source>
        <strain evidence="3 5">KB18</strain>
    </source>
</reference>
<evidence type="ECO:0000256" key="1">
    <source>
        <dbReference type="SAM" id="Coils"/>
    </source>
</evidence>
<dbReference type="SUPFAM" id="SSF88659">
    <property type="entry name" value="Sigma3 and sigma4 domains of RNA polymerase sigma factors"/>
    <property type="match status" value="1"/>
</dbReference>
<dbReference type="EMBL" id="CP021422">
    <property type="protein sequence ID" value="ASB41871.1"/>
    <property type="molecule type" value="Genomic_DNA"/>
</dbReference>
<organism evidence="3 5">
    <name type="scientific">Acutalibacter muris</name>
    <dbReference type="NCBI Taxonomy" id="1796620"/>
    <lineage>
        <taxon>Bacteria</taxon>
        <taxon>Bacillati</taxon>
        <taxon>Bacillota</taxon>
        <taxon>Clostridia</taxon>
        <taxon>Eubacteriales</taxon>
        <taxon>Acutalibacteraceae</taxon>
        <taxon>Acutalibacter</taxon>
    </lineage>
</organism>
<dbReference type="AlphaFoldDB" id="A0A1Z2XU05"/>
<gene>
    <name evidence="2" type="ORF">ADH66_15135</name>
    <name evidence="3" type="ORF">I5Q82_05515</name>
</gene>
<protein>
    <submittedName>
        <fullName evidence="3">DUF1492 domain-containing protein</fullName>
    </submittedName>
</protein>
<evidence type="ECO:0000313" key="2">
    <source>
        <dbReference type="EMBL" id="ASB41871.1"/>
    </source>
</evidence>
<reference evidence="4" key="2">
    <citation type="submission" date="2017-05" db="EMBL/GenBank/DDBJ databases">
        <title>Improved OligoMM genomes.</title>
        <authorList>
            <person name="Garzetti D."/>
        </authorList>
    </citation>
    <scope>NUCLEOTIDE SEQUENCE [LARGE SCALE GENOMIC DNA]</scope>
    <source>
        <strain evidence="4">KB18</strain>
    </source>
</reference>
<sequence>MDLQATYDYLMRIRKTEYAIKRKQLRCEELRSCLLPGAIRYDLDKVQTSPRDKLPEIMAKVDELEHQIEVLMQEKAMLIIEIGEAIEQLPDDNEKTVLTEFYIGRVSMKKVAALINYSPRRAYYFRKQGVIHLGEVLS</sequence>
<dbReference type="Gene3D" id="1.20.140.160">
    <property type="match status" value="1"/>
</dbReference>
<dbReference type="InterPro" id="IPR013324">
    <property type="entry name" value="RNA_pol_sigma_r3/r4-like"/>
</dbReference>
<proteinExistence type="predicted"/>
<dbReference type="KEGG" id="amur:ADH66_15135"/>
<feature type="coiled-coil region" evidence="1">
    <location>
        <begin position="54"/>
        <end position="81"/>
    </location>
</feature>
<name>A0A1Z2XU05_9FIRM</name>
<dbReference type="InterPro" id="IPR010861">
    <property type="entry name" value="DUF1492"/>
</dbReference>
<dbReference type="Proteomes" id="UP000196710">
    <property type="component" value="Chromosome"/>
</dbReference>
<dbReference type="RefSeq" id="WP_066539069.1">
    <property type="nucleotide sequence ID" value="NZ_CP021422.1"/>
</dbReference>
<dbReference type="EMBL" id="CP065321">
    <property type="protein sequence ID" value="QQR31139.1"/>
    <property type="molecule type" value="Genomic_DNA"/>
</dbReference>
<keyword evidence="1" id="KW-0175">Coiled coil</keyword>